<feature type="compositionally biased region" description="Low complexity" evidence="1">
    <location>
        <begin position="602"/>
        <end position="614"/>
    </location>
</feature>
<feature type="compositionally biased region" description="Polar residues" evidence="1">
    <location>
        <begin position="820"/>
        <end position="848"/>
    </location>
</feature>
<dbReference type="EMBL" id="BEGY01000032">
    <property type="protein sequence ID" value="GAX78399.1"/>
    <property type="molecule type" value="Genomic_DNA"/>
</dbReference>
<feature type="compositionally biased region" description="Basic and acidic residues" evidence="1">
    <location>
        <begin position="17"/>
        <end position="26"/>
    </location>
</feature>
<dbReference type="AlphaFoldDB" id="A0A250X638"/>
<organism evidence="2 3">
    <name type="scientific">Chlamydomonas eustigma</name>
    <dbReference type="NCBI Taxonomy" id="1157962"/>
    <lineage>
        <taxon>Eukaryota</taxon>
        <taxon>Viridiplantae</taxon>
        <taxon>Chlorophyta</taxon>
        <taxon>core chlorophytes</taxon>
        <taxon>Chlorophyceae</taxon>
        <taxon>CS clade</taxon>
        <taxon>Chlamydomonadales</taxon>
        <taxon>Chlamydomonadaceae</taxon>
        <taxon>Chlamydomonas</taxon>
    </lineage>
</organism>
<reference evidence="2 3" key="1">
    <citation type="submission" date="2017-08" db="EMBL/GenBank/DDBJ databases">
        <title>Acidophilic green algal genome provides insights into adaptation to an acidic environment.</title>
        <authorList>
            <person name="Hirooka S."/>
            <person name="Hirose Y."/>
            <person name="Kanesaki Y."/>
            <person name="Higuchi S."/>
            <person name="Fujiwara T."/>
            <person name="Onuma R."/>
            <person name="Era A."/>
            <person name="Ohbayashi R."/>
            <person name="Uzuka A."/>
            <person name="Nozaki H."/>
            <person name="Yoshikawa H."/>
            <person name="Miyagishima S.Y."/>
        </authorList>
    </citation>
    <scope>NUCLEOTIDE SEQUENCE [LARGE SCALE GENOMIC DNA]</scope>
    <source>
        <strain evidence="2 3">NIES-2499</strain>
    </source>
</reference>
<feature type="region of interest" description="Disordered" evidence="1">
    <location>
        <begin position="571"/>
        <end position="648"/>
    </location>
</feature>
<dbReference type="Proteomes" id="UP000232323">
    <property type="component" value="Unassembled WGS sequence"/>
</dbReference>
<feature type="region of interest" description="Disordered" evidence="1">
    <location>
        <begin position="256"/>
        <end position="292"/>
    </location>
</feature>
<protein>
    <submittedName>
        <fullName evidence="2">Uncharacterized protein</fullName>
    </submittedName>
</protein>
<sequence length="863" mass="96148">MKDPKKEGKAAKVLRQSNHETIRHERDPERLIHEFDKKLNSIHTVLQRMEDAAKSRPTSADILQGRIAPSNSKERAGKAMMDPSRMKSAGPRLTRALAQKLHVVRNNPKARDELSARAHEHLQARAQESAAARAADPHANFNFVDANRNVLTHRGAERLLRTATLHGFSPNRIMWHDEDEDEVLDIGPLKAAAASDEEMGPDHTFLTQVPSMFKRGSTAPIAIMARSSLASSTVPSSPFPPFPPTASKRSAFAIASTVASGDTRDNSPLPGTGGGGSTAALPRMGTSHSTTHGALRSAWGAAGGSPALSLIRGASLSAAASLQLQLPEHRALRTMITSRPATGGSPSTREPFLSERRYLEASRVEHAAEVAERRAIVTAEAAERRNLEATKRDRKMEELMISQEERTREEELMERRRVWAGICNLGFKMKFLVKVLNGDRGVRPLREMRKECAVRIASWYKHILIKRRTRELLQLINKMRRAMARYLPHLKEHVREVAGLRIIEFMRAKEENSTAMATAAVSKFIERVYRLQDWWQVMSEVRAAQHKVLYNQVTKYEKALVRHNLRVLQGTASGPYKPTAHIPAAGGITKTRQSFKERDTQSRGGRSPSGSRSPNRLASRRPEGSSQVTTASSLQRRSSLSGASASAGSGMLLPSVENLQQLQRNLQPHVTHHRTTVEIEDPFVNMKLAKHYEPLAKAVRQRMVHETLQEERRAFGKRVEKYRTDMTVFHVQMKIEMMRVKLIQEAGLEAQPRLKKPVKPYMCVLLPPTKIKALLAQGLDYVREKQERETESKRIEDEIQAELEVAAHGGGTGGSPTGGLNAQKSSYHLSAQKSTRTIHGTSPQNKGPQSPLLGRQKSAYRLK</sequence>
<evidence type="ECO:0000313" key="2">
    <source>
        <dbReference type="EMBL" id="GAX78399.1"/>
    </source>
</evidence>
<feature type="compositionally biased region" description="Low complexity" evidence="1">
    <location>
        <begin position="631"/>
        <end position="648"/>
    </location>
</feature>
<feature type="compositionally biased region" description="Basic and acidic residues" evidence="1">
    <location>
        <begin position="1"/>
        <end position="10"/>
    </location>
</feature>
<feature type="region of interest" description="Disordered" evidence="1">
    <location>
        <begin position="70"/>
        <end position="90"/>
    </location>
</feature>
<gene>
    <name evidence="2" type="ORF">CEUSTIGMA_g5841.t1</name>
</gene>
<feature type="compositionally biased region" description="Gly residues" evidence="1">
    <location>
        <begin position="808"/>
        <end position="817"/>
    </location>
</feature>
<feature type="region of interest" description="Disordered" evidence="1">
    <location>
        <begin position="807"/>
        <end position="863"/>
    </location>
</feature>
<keyword evidence="3" id="KW-1185">Reference proteome</keyword>
<accession>A0A250X638</accession>
<evidence type="ECO:0000256" key="1">
    <source>
        <dbReference type="SAM" id="MobiDB-lite"/>
    </source>
</evidence>
<feature type="region of interest" description="Disordered" evidence="1">
    <location>
        <begin position="1"/>
        <end position="26"/>
    </location>
</feature>
<proteinExistence type="predicted"/>
<evidence type="ECO:0000313" key="3">
    <source>
        <dbReference type="Proteomes" id="UP000232323"/>
    </source>
</evidence>
<dbReference type="OrthoDB" id="551273at2759"/>
<name>A0A250X638_9CHLO</name>
<comment type="caution">
    <text evidence="2">The sequence shown here is derived from an EMBL/GenBank/DDBJ whole genome shotgun (WGS) entry which is preliminary data.</text>
</comment>